<feature type="domain" description="2Fe-2S ferredoxin-type" evidence="2">
    <location>
        <begin position="3"/>
        <end position="97"/>
    </location>
</feature>
<dbReference type="InterPro" id="IPR001433">
    <property type="entry name" value="OxRdtase_FAD/NAD-bd"/>
</dbReference>
<dbReference type="AlphaFoldDB" id="A0A7G6VTU3"/>
<dbReference type="EMBL" id="CP060052">
    <property type="protein sequence ID" value="QNE05158.1"/>
    <property type="molecule type" value="Genomic_DNA"/>
</dbReference>
<dbReference type="Gene3D" id="3.10.20.30">
    <property type="match status" value="1"/>
</dbReference>
<dbReference type="PANTHER" id="PTHR47354:SF5">
    <property type="entry name" value="PROTEIN RFBI"/>
    <property type="match status" value="1"/>
</dbReference>
<evidence type="ECO:0000313" key="6">
    <source>
        <dbReference type="Proteomes" id="UP000515297"/>
    </source>
</evidence>
<feature type="domain" description="FAD-binding FR-type" evidence="3">
    <location>
        <begin position="104"/>
        <end position="204"/>
    </location>
</feature>
<dbReference type="InterPro" id="IPR001709">
    <property type="entry name" value="Flavoprot_Pyr_Nucl_cyt_Rdtase"/>
</dbReference>
<dbReference type="Pfam" id="PF00175">
    <property type="entry name" value="NAD_binding_1"/>
    <property type="match status" value="1"/>
</dbReference>
<dbReference type="Gene3D" id="2.40.30.10">
    <property type="entry name" value="Translation factors"/>
    <property type="match status" value="1"/>
</dbReference>
<dbReference type="InterPro" id="IPR017927">
    <property type="entry name" value="FAD-bd_FR_type"/>
</dbReference>
<proteinExistence type="predicted"/>
<dbReference type="SUPFAM" id="SSF54292">
    <property type="entry name" value="2Fe-2S ferredoxin-like"/>
    <property type="match status" value="1"/>
</dbReference>
<dbReference type="NCBIfam" id="NF040810">
    <property type="entry name" value="BenC"/>
    <property type="match status" value="1"/>
</dbReference>
<dbReference type="InterPro" id="IPR008333">
    <property type="entry name" value="Cbr1-like_FAD-bd_dom"/>
</dbReference>
<keyword evidence="5" id="KW-0560">Oxidoreductase</keyword>
<dbReference type="PRINTS" id="PR00371">
    <property type="entry name" value="FPNCR"/>
</dbReference>
<evidence type="ECO:0000259" key="3">
    <source>
        <dbReference type="PROSITE" id="PS51384"/>
    </source>
</evidence>
<dbReference type="GO" id="GO:0051537">
    <property type="term" value="F:2 iron, 2 sulfur cluster binding"/>
    <property type="evidence" value="ECO:0007669"/>
    <property type="project" value="InterPro"/>
</dbReference>
<dbReference type="InterPro" id="IPR017938">
    <property type="entry name" value="Riboflavin_synthase-like_b-brl"/>
</dbReference>
<dbReference type="CDD" id="cd00207">
    <property type="entry name" value="fer2"/>
    <property type="match status" value="1"/>
</dbReference>
<dbReference type="PROSITE" id="PS51085">
    <property type="entry name" value="2FE2S_FER_2"/>
    <property type="match status" value="1"/>
</dbReference>
<accession>A0A7G6VTU3</accession>
<evidence type="ECO:0000259" key="2">
    <source>
        <dbReference type="PROSITE" id="PS51085"/>
    </source>
</evidence>
<organism evidence="5 6">
    <name type="scientific">Croceicoccus marinus</name>
    <dbReference type="NCBI Taxonomy" id="450378"/>
    <lineage>
        <taxon>Bacteria</taxon>
        <taxon>Pseudomonadati</taxon>
        <taxon>Pseudomonadota</taxon>
        <taxon>Alphaproteobacteria</taxon>
        <taxon>Sphingomonadales</taxon>
        <taxon>Erythrobacteraceae</taxon>
        <taxon>Croceicoccus</taxon>
    </lineage>
</organism>
<dbReference type="GO" id="GO:0051213">
    <property type="term" value="F:dioxygenase activity"/>
    <property type="evidence" value="ECO:0007669"/>
    <property type="project" value="UniProtKB-KW"/>
</dbReference>
<gene>
    <name evidence="5" type="ORF">H4O24_00045</name>
    <name evidence="4" type="ORF">H4O24_14830</name>
</gene>
<dbReference type="PROSITE" id="PS00197">
    <property type="entry name" value="2FE2S_FER_1"/>
    <property type="match status" value="1"/>
</dbReference>
<dbReference type="InterPro" id="IPR039261">
    <property type="entry name" value="FNR_nucleotide-bd"/>
</dbReference>
<reference evidence="5 6" key="1">
    <citation type="submission" date="2020-08" db="EMBL/GenBank/DDBJ databases">
        <authorList>
            <person name="Liu G."/>
            <person name="Sun C."/>
        </authorList>
    </citation>
    <scope>NUCLEOTIDE SEQUENCE [LARGE SCALE GENOMIC DNA]</scope>
    <source>
        <strain evidence="5 6">OT19</strain>
    </source>
</reference>
<dbReference type="InterPro" id="IPR036010">
    <property type="entry name" value="2Fe-2S_ferredoxin-like_sf"/>
</dbReference>
<keyword evidence="5" id="KW-0223">Dioxygenase</keyword>
<dbReference type="SUPFAM" id="SSF63380">
    <property type="entry name" value="Riboflavin synthase domain-like"/>
    <property type="match status" value="1"/>
</dbReference>
<dbReference type="PROSITE" id="PS51384">
    <property type="entry name" value="FAD_FR"/>
    <property type="match status" value="1"/>
</dbReference>
<dbReference type="InterPro" id="IPR050415">
    <property type="entry name" value="MRET"/>
</dbReference>
<protein>
    <submittedName>
        <fullName evidence="5">Ring-hydroxylating dioxygenase ferredoxin reductase family protein</fullName>
    </submittedName>
</protein>
<sequence>MPYQIALTFEDGATRIIDCSDGETVLDAAFRNKINLPMDCSDGVCGTCKCRIEAGEFDLGDEYLEEALTEDEAAEGMVLTCQMTVSSDCIISVPVPSVACKVEPKSHSAVVTKVDRASDSTFILTVAPDAPDELAFLPGQYVNIKVPGTDERRSYSMSTAPGAEEASFLIRNIPGGVMSSWLTERAATDDRIEMIGPRGSFFLRSIERPVIMLAGGTGLAPILSMLEVLTESPPAQPIHLIYGVTTDGDLVEVDRLDGIADRLETFTWSACVADPESGHPLKGYVTDHLSDAHLNAGDCDIYLCGPPPMVEAVREFLSEKDIAPANFHYEKFLPNEAEVA</sequence>
<dbReference type="PRINTS" id="PR00410">
    <property type="entry name" value="PHEHYDRXLASE"/>
</dbReference>
<dbReference type="InterPro" id="IPR047683">
    <property type="entry name" value="BenC-like_FAD_NAD-bd"/>
</dbReference>
<dbReference type="PANTHER" id="PTHR47354">
    <property type="entry name" value="NADH OXIDOREDUCTASE HCR"/>
    <property type="match status" value="1"/>
</dbReference>
<dbReference type="Pfam" id="PF00111">
    <property type="entry name" value="Fer2"/>
    <property type="match status" value="1"/>
</dbReference>
<dbReference type="CDD" id="cd06209">
    <property type="entry name" value="BenDO_FAD_NAD"/>
    <property type="match status" value="1"/>
</dbReference>
<dbReference type="Gene3D" id="3.40.50.80">
    <property type="entry name" value="Nucleotide-binding domain of ferredoxin-NADP reductase (FNR) module"/>
    <property type="match status" value="1"/>
</dbReference>
<evidence type="ECO:0000256" key="1">
    <source>
        <dbReference type="ARBA" id="ARBA00034078"/>
    </source>
</evidence>
<dbReference type="Proteomes" id="UP000515297">
    <property type="component" value="Chromosome"/>
</dbReference>
<dbReference type="InterPro" id="IPR012675">
    <property type="entry name" value="Beta-grasp_dom_sf"/>
</dbReference>
<dbReference type="RefSeq" id="WP_160661129.1">
    <property type="nucleotide sequence ID" value="NZ_CP060052.1"/>
</dbReference>
<name>A0A7G6VTU3_9SPHN</name>
<dbReference type="InterPro" id="IPR001041">
    <property type="entry name" value="2Fe-2S_ferredoxin-type"/>
</dbReference>
<dbReference type="EMBL" id="CP060052">
    <property type="protein sequence ID" value="QNE05138.1"/>
    <property type="molecule type" value="Genomic_DNA"/>
</dbReference>
<comment type="cofactor">
    <cofactor evidence="1">
        <name>[2Fe-2S] cluster</name>
        <dbReference type="ChEBI" id="CHEBI:190135"/>
    </cofactor>
</comment>
<evidence type="ECO:0000313" key="5">
    <source>
        <dbReference type="EMBL" id="QNE05158.1"/>
    </source>
</evidence>
<evidence type="ECO:0000313" key="4">
    <source>
        <dbReference type="EMBL" id="QNE05138.1"/>
    </source>
</evidence>
<dbReference type="SUPFAM" id="SSF52343">
    <property type="entry name" value="Ferredoxin reductase-like, C-terminal NADP-linked domain"/>
    <property type="match status" value="1"/>
</dbReference>
<dbReference type="Pfam" id="PF00970">
    <property type="entry name" value="FAD_binding_6"/>
    <property type="match status" value="1"/>
</dbReference>
<dbReference type="InterPro" id="IPR006058">
    <property type="entry name" value="2Fe2S_fd_BS"/>
</dbReference>